<evidence type="ECO:0000313" key="2">
    <source>
        <dbReference type="EMBL" id="AFY95455.1"/>
    </source>
</evidence>
<reference evidence="2 3" key="1">
    <citation type="submission" date="2012-05" db="EMBL/GenBank/DDBJ databases">
        <title>Finished chromosome of genome of Chamaesiphon sp. PCC 6605.</title>
        <authorList>
            <consortium name="US DOE Joint Genome Institute"/>
            <person name="Gugger M."/>
            <person name="Coursin T."/>
            <person name="Rippka R."/>
            <person name="Tandeau De Marsac N."/>
            <person name="Huntemann M."/>
            <person name="Wei C.-L."/>
            <person name="Han J."/>
            <person name="Detter J.C."/>
            <person name="Han C."/>
            <person name="Tapia R."/>
            <person name="Chen A."/>
            <person name="Kyrpides N."/>
            <person name="Mavromatis K."/>
            <person name="Markowitz V."/>
            <person name="Szeto E."/>
            <person name="Ivanova N."/>
            <person name="Pagani I."/>
            <person name="Pati A."/>
            <person name="Goodwin L."/>
            <person name="Nordberg H.P."/>
            <person name="Cantor M.N."/>
            <person name="Hua S.X."/>
            <person name="Woyke T."/>
            <person name="Kerfeld C.A."/>
        </authorList>
    </citation>
    <scope>NUCLEOTIDE SEQUENCE [LARGE SCALE GENOMIC DNA]</scope>
    <source>
        <strain evidence="3">ATCC 27169 / PCC 6605</strain>
    </source>
</reference>
<keyword evidence="3" id="KW-1185">Reference proteome</keyword>
<feature type="domain" description="Metallo-beta-lactamase" evidence="1">
    <location>
        <begin position="41"/>
        <end position="231"/>
    </location>
</feature>
<dbReference type="PANTHER" id="PTHR42951:SF4">
    <property type="entry name" value="ACYL-COENZYME A THIOESTERASE MBLAC2"/>
    <property type="match status" value="1"/>
</dbReference>
<dbReference type="KEGG" id="cmp:Cha6605_4529"/>
<evidence type="ECO:0000259" key="1">
    <source>
        <dbReference type="SMART" id="SM00849"/>
    </source>
</evidence>
<name>K9UKV2_CHAP6</name>
<dbReference type="InterPro" id="IPR050855">
    <property type="entry name" value="NDM-1-like"/>
</dbReference>
<dbReference type="SUPFAM" id="SSF56281">
    <property type="entry name" value="Metallo-hydrolase/oxidoreductase"/>
    <property type="match status" value="1"/>
</dbReference>
<dbReference type="Proteomes" id="UP000010366">
    <property type="component" value="Chromosome"/>
</dbReference>
<dbReference type="STRING" id="1173020.Cha6605_4529"/>
<dbReference type="PATRIC" id="fig|1173020.3.peg.5181"/>
<organism evidence="2 3">
    <name type="scientific">Chamaesiphon minutus (strain ATCC 27169 / PCC 6605)</name>
    <dbReference type="NCBI Taxonomy" id="1173020"/>
    <lineage>
        <taxon>Bacteria</taxon>
        <taxon>Bacillati</taxon>
        <taxon>Cyanobacteriota</taxon>
        <taxon>Cyanophyceae</taxon>
        <taxon>Gomontiellales</taxon>
        <taxon>Chamaesiphonaceae</taxon>
        <taxon>Chamaesiphon</taxon>
    </lineage>
</organism>
<keyword evidence="2" id="KW-0378">Hydrolase</keyword>
<dbReference type="CDD" id="cd07712">
    <property type="entry name" value="MBLAC2-like_MBL-fold"/>
    <property type="match status" value="1"/>
</dbReference>
<dbReference type="AlphaFoldDB" id="K9UKV2"/>
<dbReference type="HOGENOM" id="CLU_030571_0_2_3"/>
<sequence>MATKQVCDSRSERLCQRWFATERIEEGLYLITEPHYYWYNRANLWLIKGRDRDLLVDTGLGVASLRQHLAELIDKPLLAVASHIHFDHAGGIHEFDRRAIHAAEAQALRAGDAYEALCAQPGWIHLDHFEMLPHQGFRVDEYTFNAAEPTQILQDGDVLDLGDRALEVLHLPGHSTGCIALYDPQSQALFSGDVIYDGELLDELHCSNIPDYIRTYERLQKLPISTVYPGHYRSFGRDKYQHILGEYLDRRRQPGCPQEVNTKHQS</sequence>
<dbReference type="SMART" id="SM00849">
    <property type="entry name" value="Lactamase_B"/>
    <property type="match status" value="1"/>
</dbReference>
<accession>K9UKV2</accession>
<dbReference type="InterPro" id="IPR001279">
    <property type="entry name" value="Metallo-B-lactamas"/>
</dbReference>
<dbReference type="Pfam" id="PF00753">
    <property type="entry name" value="Lactamase_B"/>
    <property type="match status" value="1"/>
</dbReference>
<protein>
    <submittedName>
        <fullName evidence="2">Zn-dependent hydrolase, glyoxylase</fullName>
    </submittedName>
</protein>
<dbReference type="OrthoDB" id="9761531at2"/>
<dbReference type="EMBL" id="CP003600">
    <property type="protein sequence ID" value="AFY95455.1"/>
    <property type="molecule type" value="Genomic_DNA"/>
</dbReference>
<evidence type="ECO:0000313" key="3">
    <source>
        <dbReference type="Proteomes" id="UP000010366"/>
    </source>
</evidence>
<dbReference type="RefSeq" id="WP_015161555.1">
    <property type="nucleotide sequence ID" value="NC_019697.1"/>
</dbReference>
<dbReference type="GO" id="GO:0016787">
    <property type="term" value="F:hydrolase activity"/>
    <property type="evidence" value="ECO:0007669"/>
    <property type="project" value="UniProtKB-KW"/>
</dbReference>
<dbReference type="InterPro" id="IPR036866">
    <property type="entry name" value="RibonucZ/Hydroxyglut_hydro"/>
</dbReference>
<gene>
    <name evidence="2" type="ORF">Cha6605_4529</name>
</gene>
<dbReference type="eggNOG" id="COG0491">
    <property type="taxonomic scope" value="Bacteria"/>
</dbReference>
<dbReference type="PANTHER" id="PTHR42951">
    <property type="entry name" value="METALLO-BETA-LACTAMASE DOMAIN-CONTAINING"/>
    <property type="match status" value="1"/>
</dbReference>
<dbReference type="Gene3D" id="3.60.15.10">
    <property type="entry name" value="Ribonuclease Z/Hydroxyacylglutathione hydrolase-like"/>
    <property type="match status" value="1"/>
</dbReference>
<proteinExistence type="predicted"/>